<dbReference type="Gene3D" id="3.30.300.320">
    <property type="match status" value="2"/>
</dbReference>
<keyword evidence="3" id="KW-0325">Glycoprotein</keyword>
<evidence type="ECO:0000256" key="4">
    <source>
        <dbReference type="SAM" id="Phobius"/>
    </source>
</evidence>
<sequence length="1347" mass="148813">MGFVTQLACLPFAILIQIPLILQGWILKAQTALKSAQKIPLARLQILEMGFVIQIAITLFAAMILEIVGIAPLIVKFILGFQDDLGLNCLQSCNTKNCYYGLGSCQECSPGCNSEMLGDSICDKSCNIDLCNYDFGDCNNNQCNKDCESWMIGDNNCNEECNNEACNWDGGDCDCSQGCHSYMKNNGIFKKNCNNTACNYDGGDCGECAPGCLKSILGDGICDSACNISGCHYDNYDCGCSEGCSIESYGQCKDSCMNSYCLYDTISETSQCQNQNLVLFSLHYAFISKNLSINVSPENCTNTTNCIISEALDSSRCHTNCKASSCIYSWNQCTEYTCADSNCLSCNSISLGDCFKCNTNTYQFYGYCLTSCPGGHEPISLLGNYPVCLIPKDYSTRENPAVYYVTSKTSTDAYEGNGTFSNPFASVSLALASIYTKYSIVYLLNDGVHYLTCANSSNPVSTLLSDPCNPLIRNYNLTSLLISSYDNSTILLKTKAGSKFPTFTITNITTLTIKNIIFNGEDILSNCSASPYCSYCANITLKSDGSYYNDQGVKVSSFLASSACTSYHSPTLFNLYFGSKLSLENVNFISWRMELKSIIASYGGNITFNNVNFDNIRCNWIPQTSAQSGQTGQDWKYAVVYFLDCGDENYNCGSFEYANGIVSRLNNGYEYGAAQFSGFLSADKIRTVYLENVTFSSNVVYNPYASSTSYSLIKLALFRSLEVSHCVFQKNAANYGLIYLSPTTLIFRNDVNSNNELIDLLLFHVYIHDTIFENNYGQYAGIFSITYKSQLQNILLKNNVINWNGVLSGPIMQIDNQYLYSDYIVDTKISMNSTNGTYVEAIYKKREFILKDSVITNNYSGGKGIFDITQLVNIRIYNLTVESNGSLKTQNINTILWDYYVADSNLYTKRIVSDAASIDCFALWSASTCYNYEISESIFQANMCQNSTPSLVYSQVENANITNCIFEGNIGSAYQSGVCVVSSYAENMWILNKIFNNNTNYHSQGAGPLTFLYSLKNVTIMDTFISKNSANYSSGIGFMGGSLVLDNVTFEANRAMLGFGVIYFTVYTEIDTHLLEIKNSVFEENQIFSVNAGAIYLLGNLLTQEVITLSIENTFFMKNSAPSGSAIYIESSVILSDNSRIDSCTFSQNSAQNKGTIVNLSQYGILNISNSLFISNYAELGSALYFASSANVGSGKSRMIFNSCTFNLNSGKNVICTNDMAIYSYIETAKCIFQKNEGVAVYLVSDYWKDTESIIANSTMTDGAVYLTSNSTVYCVSTSFINNTSTKNAGAVRAEGNSYFYCNNCIFHQNSAKNGGALYFDQLSYFTIENSVFSNNHCKKKGQQFMW</sequence>
<dbReference type="Proteomes" id="UP001162131">
    <property type="component" value="Unassembled WGS sequence"/>
</dbReference>
<keyword evidence="4" id="KW-0812">Transmembrane</keyword>
<keyword evidence="2" id="KW-1015">Disulfide bond</keyword>
<feature type="transmembrane region" description="Helical" evidence="4">
    <location>
        <begin position="12"/>
        <end position="30"/>
    </location>
</feature>
<dbReference type="SMART" id="SM00004">
    <property type="entry name" value="NL"/>
    <property type="match status" value="4"/>
</dbReference>
<proteinExistence type="predicted"/>
<dbReference type="InterPro" id="IPR006212">
    <property type="entry name" value="Furin_repeat"/>
</dbReference>
<accession>A0AAU9J4Z3</accession>
<dbReference type="EMBL" id="CAJZBQ010000030">
    <property type="protein sequence ID" value="CAG9321981.1"/>
    <property type="molecule type" value="Genomic_DNA"/>
</dbReference>
<keyword evidence="7" id="KW-1185">Reference proteome</keyword>
<feature type="domain" description="LNR" evidence="5">
    <location>
        <begin position="143"/>
        <end position="173"/>
    </location>
</feature>
<reference evidence="6" key="1">
    <citation type="submission" date="2021-09" db="EMBL/GenBank/DDBJ databases">
        <authorList>
            <consortium name="AG Swart"/>
            <person name="Singh M."/>
            <person name="Singh A."/>
            <person name="Seah K."/>
            <person name="Emmerich C."/>
        </authorList>
    </citation>
    <scope>NUCLEOTIDE SEQUENCE</scope>
    <source>
        <strain evidence="6">ATCC30299</strain>
    </source>
</reference>
<dbReference type="SUPFAM" id="SSF51126">
    <property type="entry name" value="Pectin lyase-like"/>
    <property type="match status" value="1"/>
</dbReference>
<gene>
    <name evidence="6" type="ORF">BSTOLATCC_MIC30365</name>
</gene>
<dbReference type="CDD" id="cd00064">
    <property type="entry name" value="FU"/>
    <property type="match status" value="1"/>
</dbReference>
<evidence type="ECO:0000259" key="5">
    <source>
        <dbReference type="PROSITE" id="PS50258"/>
    </source>
</evidence>
<keyword evidence="1" id="KW-0677">Repeat</keyword>
<keyword evidence="4" id="KW-1133">Transmembrane helix</keyword>
<comment type="caution">
    <text evidence="6">The sequence shown here is derived from an EMBL/GenBank/DDBJ whole genome shotgun (WGS) entry which is preliminary data.</text>
</comment>
<feature type="transmembrane region" description="Helical" evidence="4">
    <location>
        <begin position="51"/>
        <end position="75"/>
    </location>
</feature>
<name>A0AAU9J4Z3_9CILI</name>
<evidence type="ECO:0000256" key="3">
    <source>
        <dbReference type="ARBA" id="ARBA00023180"/>
    </source>
</evidence>
<keyword evidence="4" id="KW-0472">Membrane</keyword>
<evidence type="ECO:0000313" key="7">
    <source>
        <dbReference type="Proteomes" id="UP001162131"/>
    </source>
</evidence>
<organism evidence="6 7">
    <name type="scientific">Blepharisma stoltei</name>
    <dbReference type="NCBI Taxonomy" id="1481888"/>
    <lineage>
        <taxon>Eukaryota</taxon>
        <taxon>Sar</taxon>
        <taxon>Alveolata</taxon>
        <taxon>Ciliophora</taxon>
        <taxon>Postciliodesmatophora</taxon>
        <taxon>Heterotrichea</taxon>
        <taxon>Heterotrichida</taxon>
        <taxon>Blepharismidae</taxon>
        <taxon>Blepharisma</taxon>
    </lineage>
</organism>
<dbReference type="Pfam" id="PF00066">
    <property type="entry name" value="Notch"/>
    <property type="match status" value="4"/>
</dbReference>
<dbReference type="InterPro" id="IPR000800">
    <property type="entry name" value="Notch_dom"/>
</dbReference>
<evidence type="ECO:0000256" key="1">
    <source>
        <dbReference type="ARBA" id="ARBA00022737"/>
    </source>
</evidence>
<dbReference type="InterPro" id="IPR011050">
    <property type="entry name" value="Pectin_lyase_fold/virulence"/>
</dbReference>
<dbReference type="Gene3D" id="4.10.470.20">
    <property type="match status" value="1"/>
</dbReference>
<dbReference type="PROSITE" id="PS50258">
    <property type="entry name" value="LNR"/>
    <property type="match status" value="1"/>
</dbReference>
<evidence type="ECO:0000256" key="2">
    <source>
        <dbReference type="ARBA" id="ARBA00023157"/>
    </source>
</evidence>
<protein>
    <recommendedName>
        <fullName evidence="5">LNR domain-containing protein</fullName>
    </recommendedName>
</protein>
<evidence type="ECO:0000313" key="6">
    <source>
        <dbReference type="EMBL" id="CAG9321981.1"/>
    </source>
</evidence>